<feature type="transmembrane region" description="Helical" evidence="1">
    <location>
        <begin position="244"/>
        <end position="267"/>
    </location>
</feature>
<name>A0ABD0KWZ9_9CAEN</name>
<dbReference type="SUPFAM" id="SSF81321">
    <property type="entry name" value="Family A G protein-coupled receptor-like"/>
    <property type="match status" value="1"/>
</dbReference>
<dbReference type="AlphaFoldDB" id="A0ABD0KWZ9"/>
<evidence type="ECO:0000313" key="2">
    <source>
        <dbReference type="EMBL" id="KAK7491774.1"/>
    </source>
</evidence>
<feature type="transmembrane region" description="Helical" evidence="1">
    <location>
        <begin position="69"/>
        <end position="90"/>
    </location>
</feature>
<keyword evidence="1" id="KW-1133">Transmembrane helix</keyword>
<organism evidence="2 3">
    <name type="scientific">Batillaria attramentaria</name>
    <dbReference type="NCBI Taxonomy" id="370345"/>
    <lineage>
        <taxon>Eukaryota</taxon>
        <taxon>Metazoa</taxon>
        <taxon>Spiralia</taxon>
        <taxon>Lophotrochozoa</taxon>
        <taxon>Mollusca</taxon>
        <taxon>Gastropoda</taxon>
        <taxon>Caenogastropoda</taxon>
        <taxon>Sorbeoconcha</taxon>
        <taxon>Cerithioidea</taxon>
        <taxon>Batillariidae</taxon>
        <taxon>Batillaria</taxon>
    </lineage>
</organism>
<dbReference type="Gene3D" id="1.20.1070.10">
    <property type="entry name" value="Rhodopsin 7-helix transmembrane proteins"/>
    <property type="match status" value="1"/>
</dbReference>
<accession>A0ABD0KWZ9</accession>
<sequence length="304" mass="34732">MPELNTVPVLVDSTRNVDSETNDTEASNFRVPDGCVVLRLTVSDFVPWDNPENLISQEVERAFDTVTVVFLYILFLISAPTNIISMIAFYKQGIKERINFCMFCQSFADLSYMVFNFVFYSDRLYLEIAKGERRGMMSLFVLDNYLVGLYGFIWWSSFLTMVIACERCFCVVFPFGAQRVLKTRTMAVIILTAFVVIMAGFFVVGSRWGISCVFDPTQNTTSLMTYPREFYLQNRHIIDVLDGLVYGLILPATFDLIVIVTTVITLVKLKRMTSWRESTSSVYRDAGDCSDANADWSFCVVHFL</sequence>
<comment type="caution">
    <text evidence="2">The sequence shown here is derived from an EMBL/GenBank/DDBJ whole genome shotgun (WGS) entry which is preliminary data.</text>
</comment>
<feature type="transmembrane region" description="Helical" evidence="1">
    <location>
        <begin position="187"/>
        <end position="210"/>
    </location>
</feature>
<protein>
    <recommendedName>
        <fullName evidence="4">G-protein coupled receptors family 1 profile domain-containing protein</fullName>
    </recommendedName>
</protein>
<dbReference type="EMBL" id="JACVVK020000111">
    <property type="protein sequence ID" value="KAK7491774.1"/>
    <property type="molecule type" value="Genomic_DNA"/>
</dbReference>
<evidence type="ECO:0000256" key="1">
    <source>
        <dbReference type="SAM" id="Phobius"/>
    </source>
</evidence>
<feature type="transmembrane region" description="Helical" evidence="1">
    <location>
        <begin position="102"/>
        <end position="120"/>
    </location>
</feature>
<dbReference type="Proteomes" id="UP001519460">
    <property type="component" value="Unassembled WGS sequence"/>
</dbReference>
<keyword evidence="3" id="KW-1185">Reference proteome</keyword>
<keyword evidence="1" id="KW-0812">Transmembrane</keyword>
<keyword evidence="1" id="KW-0472">Membrane</keyword>
<evidence type="ECO:0000313" key="3">
    <source>
        <dbReference type="Proteomes" id="UP001519460"/>
    </source>
</evidence>
<reference evidence="2 3" key="1">
    <citation type="journal article" date="2023" name="Sci. Data">
        <title>Genome assembly of the Korean intertidal mud-creeper Batillaria attramentaria.</title>
        <authorList>
            <person name="Patra A.K."/>
            <person name="Ho P.T."/>
            <person name="Jun S."/>
            <person name="Lee S.J."/>
            <person name="Kim Y."/>
            <person name="Won Y.J."/>
        </authorList>
    </citation>
    <scope>NUCLEOTIDE SEQUENCE [LARGE SCALE GENOMIC DNA]</scope>
    <source>
        <strain evidence="2">Wonlab-2016</strain>
    </source>
</reference>
<proteinExistence type="predicted"/>
<evidence type="ECO:0008006" key="4">
    <source>
        <dbReference type="Google" id="ProtNLM"/>
    </source>
</evidence>
<gene>
    <name evidence="2" type="ORF">BaRGS_00017030</name>
</gene>